<feature type="region of interest" description="Disordered" evidence="2">
    <location>
        <begin position="527"/>
        <end position="559"/>
    </location>
</feature>
<dbReference type="Proteomes" id="UP000789572">
    <property type="component" value="Unassembled WGS sequence"/>
</dbReference>
<dbReference type="InterPro" id="IPR043154">
    <property type="entry name" value="Sec-1-like_dom1"/>
</dbReference>
<dbReference type="PANTHER" id="PTHR11679">
    <property type="entry name" value="VESICLE PROTEIN SORTING-ASSOCIATED"/>
    <property type="match status" value="1"/>
</dbReference>
<organism evidence="3 4">
    <name type="scientific">Paraglomus occultum</name>
    <dbReference type="NCBI Taxonomy" id="144539"/>
    <lineage>
        <taxon>Eukaryota</taxon>
        <taxon>Fungi</taxon>
        <taxon>Fungi incertae sedis</taxon>
        <taxon>Mucoromycota</taxon>
        <taxon>Glomeromycotina</taxon>
        <taxon>Glomeromycetes</taxon>
        <taxon>Paraglomerales</taxon>
        <taxon>Paraglomeraceae</taxon>
        <taxon>Paraglomus</taxon>
    </lineage>
</organism>
<protein>
    <submittedName>
        <fullName evidence="3">10426_t:CDS:1</fullName>
    </submittedName>
</protein>
<dbReference type="AlphaFoldDB" id="A0A9N8YYS4"/>
<dbReference type="InterPro" id="IPR043155">
    <property type="entry name" value="VPS33_dom3b"/>
</dbReference>
<sequence length="577" mass="65400">DHGVEKIHYLQQTPIVTELKSLIYMCRPQLQYMKYIADHIRNHQLERANSEEDGQKYEYHLYFVPRRTMICQRVLEEKEYHLDLIPFEDDVLSLELDNSFKELYLDGDYTAIYYAARALMELQKEFGLFPRIIGKGDCAKQLADMLIRMRRERAVDDPVSAFSVSPSIDTLIIIDRQVDQITPLCTQLTYEGLIDEVFGIKTTVVELDSSIVGPPPQRPTATATSTASSSTASQAPPPPPAQPAAKKKKVALNSSDKLFGQLRDVNFAVVGGMLNRVARRINEDYEVRHQARTVAQVREFVNKLGGLQSEHQSLRMHTGIAEEIMTYTVTPEFNRTLEVQQNLVAGIDVNTQNEYIEEMINRQIPLTYGFEHLQTLINLEKLNLFIKQQSTKNPYKHIRQFLKLIVDEVDEHNPQDISYVYSGYAPLSVRLIQCIVTKGGPNALAHPTHVNAAIGAGNSTSGMKINGWKGYEEVLRLLPGKSFDEIQKIDDGVMKSRRAQQPRVTLVFFLGGCTYTEISAVRFLNQQDEDTPTESQCSVKNTRSLSPSEHSVSTNRSFPPAGTVHLMRVGILRREIR</sequence>
<evidence type="ECO:0000313" key="3">
    <source>
        <dbReference type="EMBL" id="CAG8454859.1"/>
    </source>
</evidence>
<comment type="similarity">
    <text evidence="1">Belongs to the STXBP/unc-18/SEC1 family.</text>
</comment>
<reference evidence="3" key="1">
    <citation type="submission" date="2021-06" db="EMBL/GenBank/DDBJ databases">
        <authorList>
            <person name="Kallberg Y."/>
            <person name="Tangrot J."/>
            <person name="Rosling A."/>
        </authorList>
    </citation>
    <scope>NUCLEOTIDE SEQUENCE</scope>
    <source>
        <strain evidence="3">IA702</strain>
    </source>
</reference>
<dbReference type="InterPro" id="IPR001619">
    <property type="entry name" value="Sec1-like"/>
</dbReference>
<feature type="compositionally biased region" description="Low complexity" evidence="2">
    <location>
        <begin position="219"/>
        <end position="234"/>
    </location>
</feature>
<feature type="compositionally biased region" description="Polar residues" evidence="2">
    <location>
        <begin position="533"/>
        <end position="557"/>
    </location>
</feature>
<proteinExistence type="inferred from homology"/>
<dbReference type="GO" id="GO:0016192">
    <property type="term" value="P:vesicle-mediated transport"/>
    <property type="evidence" value="ECO:0007669"/>
    <property type="project" value="InterPro"/>
</dbReference>
<dbReference type="InterPro" id="IPR027482">
    <property type="entry name" value="Sec1-like_dom2"/>
</dbReference>
<dbReference type="Pfam" id="PF00995">
    <property type="entry name" value="Sec1"/>
    <property type="match status" value="2"/>
</dbReference>
<evidence type="ECO:0000256" key="1">
    <source>
        <dbReference type="ARBA" id="ARBA00009884"/>
    </source>
</evidence>
<evidence type="ECO:0000256" key="2">
    <source>
        <dbReference type="SAM" id="MobiDB-lite"/>
    </source>
</evidence>
<accession>A0A9N8YYS4</accession>
<dbReference type="InterPro" id="IPR043127">
    <property type="entry name" value="Sec-1-like_dom3a"/>
</dbReference>
<dbReference type="SUPFAM" id="SSF56815">
    <property type="entry name" value="Sec1/munc18-like (SM) proteins"/>
    <property type="match status" value="1"/>
</dbReference>
<dbReference type="Gene3D" id="1.25.40.850">
    <property type="match status" value="1"/>
</dbReference>
<dbReference type="Gene3D" id="3.90.830.10">
    <property type="entry name" value="Syntaxin Binding Protein 1, Chain A, domain 2"/>
    <property type="match status" value="1"/>
</dbReference>
<feature type="non-terminal residue" evidence="3">
    <location>
        <position position="577"/>
    </location>
</feature>
<feature type="region of interest" description="Disordered" evidence="2">
    <location>
        <begin position="210"/>
        <end position="245"/>
    </location>
</feature>
<dbReference type="Gene3D" id="3.40.50.1910">
    <property type="match status" value="1"/>
</dbReference>
<comment type="caution">
    <text evidence="3">The sequence shown here is derived from an EMBL/GenBank/DDBJ whole genome shotgun (WGS) entry which is preliminary data.</text>
</comment>
<keyword evidence="4" id="KW-1185">Reference proteome</keyword>
<name>A0A9N8YYS4_9GLOM</name>
<gene>
    <name evidence="3" type="ORF">POCULU_LOCUS239</name>
</gene>
<evidence type="ECO:0000313" key="4">
    <source>
        <dbReference type="Proteomes" id="UP000789572"/>
    </source>
</evidence>
<dbReference type="Gene3D" id="3.40.50.2060">
    <property type="match status" value="1"/>
</dbReference>
<dbReference type="EMBL" id="CAJVPJ010000011">
    <property type="protein sequence ID" value="CAG8454859.1"/>
    <property type="molecule type" value="Genomic_DNA"/>
</dbReference>
<dbReference type="InterPro" id="IPR036045">
    <property type="entry name" value="Sec1-like_sf"/>
</dbReference>
<dbReference type="OrthoDB" id="10262287at2759"/>